<dbReference type="PROSITE" id="PS50081">
    <property type="entry name" value="ZF_DAG_PE_2"/>
    <property type="match status" value="1"/>
</dbReference>
<feature type="region of interest" description="Disordered" evidence="6">
    <location>
        <begin position="994"/>
        <end position="1066"/>
    </location>
</feature>
<dbReference type="Pfam" id="PF13831">
    <property type="entry name" value="PHD_2"/>
    <property type="match status" value="1"/>
</dbReference>
<dbReference type="EMBL" id="JAUKUD010000004">
    <property type="protein sequence ID" value="KAK0746160.1"/>
    <property type="molecule type" value="Genomic_DNA"/>
</dbReference>
<dbReference type="SUPFAM" id="SSF46689">
    <property type="entry name" value="Homeodomain-like"/>
    <property type="match status" value="1"/>
</dbReference>
<dbReference type="PROSITE" id="PS51805">
    <property type="entry name" value="EPHD"/>
    <property type="match status" value="1"/>
</dbReference>
<feature type="compositionally biased region" description="Polar residues" evidence="6">
    <location>
        <begin position="244"/>
        <end position="258"/>
    </location>
</feature>
<feature type="compositionally biased region" description="Basic and acidic residues" evidence="6">
    <location>
        <begin position="1154"/>
        <end position="1194"/>
    </location>
</feature>
<dbReference type="InterPro" id="IPR000949">
    <property type="entry name" value="ELM2_dom"/>
</dbReference>
<evidence type="ECO:0000256" key="3">
    <source>
        <dbReference type="ARBA" id="ARBA00022833"/>
    </source>
</evidence>
<dbReference type="Pfam" id="PF00628">
    <property type="entry name" value="PHD"/>
    <property type="match status" value="1"/>
</dbReference>
<sequence>MREGLSLRPPAVPTNARNASPQTLTFGVAMKSQYVSHSEDLPPFTNSTRSSLSSANAHTHAGAAKEGTGTTTSSGKPPASSSSLSNSILPRMSDPSPLFSSSTPHSESPQPMDTARAAPAGPQATAAKDGTGDTASPYGTRSRNRNGASRPNYAEDKDLDADYDNYRDGALAKAVTRQASITNIPSAATQQPPAPPRSGSGSARKPLAVSSSTDDSKQPSGSHHQHSTTKDQSTPHANAPLPAASSSIATVTITNAPSKSKKRKADHAPSSSGSQTPLSSGVQRRHGGAASNGNGASHAHGQNAGSGSGSGRRAGGGYGESNLLTFEASGALLKNGKMVADDGTVLEVNDHVYLICEPPGEPYYLGRIMEFLHSASDDSKPIEALRINWYYRPKDIGKKVQDTRLVFATMHSDISPLTSLRGKCQIRHKAEIPDMAAYKRAPDNFWYERLYDRYIQKNYEVIPTAQIINVPEQVKRVLDERWKFILVEQGRGKELTSAVKTCKRCVGYCASNDSVDCAVCQQTYHMNCVKPPLLKKPSRGFAWSCAACSRAQERKLEARNTPNVHDSAHDDDEFVDDDDEDAAHAAAGGDTGRTSPTDDDHATHPPATAEQIYHASLWPYRYLGIHCKVEDALDYDDRIFPRASTRLGPRHQAVVLPWPGRPVEYVKPLEIKKSGRKDGKLSKDMQAALEAERQKRETRPKWVQDEPPGWVQRGGDDTVTLLYQPPADCGVTVSDEAIDGYMETAKAMATSLGLPPRSTNLQDVARDVLFRNQFNAQKALKELEKVPKADFNEPELTPAEQKKFEEAVAKFGSELHSVKKHVKTLPAAAITRYYYTWKKTEKGKQIWGSYPGRKGKKDAKKAEAVAKQVTDDVANDHDDSAFDTDKAREKKKRFICKFCSTKSSRQWRRAPNPSASLVTEGGGRNSNKDKNAQYVQALCRRCAELWRRYAIQWEDVEEVAKKVAQTGGRGWRRRVDEELYKELLAADEMMANTRFSTPDPVTTASPAPPAHQPQANQEPPRKKLKGYAEKEPEPVPSEPAPVPAPPPPKKKVIEKPPPPPVPEIPKPRTLPCAICRELEPLGDQHLKCRECRLTVHRNCYGVVDSRAPGKWTCDMCLNDKNPKVSIHYKCVLCPVEFTEHDFVEPPKISHKKKTEKERERERQERENAQKAAEYYRKKQEETNRPTDPREPLKRTADNNWVHVTCAVWTPEVKFGNAKTLGASEGIPLVPRARYAEVCKACKRDGGACMNCHACKAPVHVECANQAGYLLGFDITPIKGSRREQHNIVSINGESGVMSAAIWCKEHAPKTAVVHPMHEAVDQNGMNALQFYVQNCKQADLTLSGCARKANQITVASKMSPTPLPPAALPNRRCSTATVANGDHDFRERSPAALRPGGKICLTCSSGVSPKWHAIDSAQERGLTNGYYGSLGSEAQRFVEQRSFQCHKCKKAQRQPRPHTQSPSEPSPAPEPAPQVSQPPPPVAAQPSPVTTGPPEPRHSSRGPYPWSPRIQPSSGPPPAAQHIPPLQAPMVGPGPMPMAGPMALLPVQAPPVAPPPLPQTIAPRAPPMQVPQYSPANRPYNDWSRLPSHGPPPGHHHSREMNGGPSPPPSVMPPLAAPNHLRPPAINSITHPSPPMQNGHMSQPPPYSNGMPPSPRRMSAPPPPQNGGPYMSPHHGHLMGPTDLRPHHMAMNPMSPGSHGPPPQELTYLRWGHSAPGHHQLPPHPSPHHHASPPMPPPRDLNNPPPREHRPASGASASPSLRNLLS</sequence>
<keyword evidence="4" id="KW-0539">Nucleus</keyword>
<dbReference type="PROSITE" id="PS51293">
    <property type="entry name" value="SANT"/>
    <property type="match status" value="1"/>
</dbReference>
<dbReference type="InterPro" id="IPR002219">
    <property type="entry name" value="PKC_DAG/PE"/>
</dbReference>
<feature type="domain" description="PHD-type" evidence="7">
    <location>
        <begin position="499"/>
        <end position="551"/>
    </location>
</feature>
<dbReference type="SMART" id="SM00249">
    <property type="entry name" value="PHD"/>
    <property type="match status" value="3"/>
</dbReference>
<dbReference type="GO" id="GO:0008270">
    <property type="term" value="F:zinc ion binding"/>
    <property type="evidence" value="ECO:0007669"/>
    <property type="project" value="UniProtKB-KW"/>
</dbReference>
<dbReference type="Gene3D" id="2.30.30.490">
    <property type="match status" value="1"/>
</dbReference>
<keyword evidence="1" id="KW-0479">Metal-binding</keyword>
<feature type="compositionally biased region" description="Pro residues" evidence="6">
    <location>
        <begin position="1605"/>
        <end position="1616"/>
    </location>
</feature>
<dbReference type="InterPro" id="IPR009057">
    <property type="entry name" value="Homeodomain-like_sf"/>
</dbReference>
<dbReference type="Pfam" id="PF01426">
    <property type="entry name" value="BAH"/>
    <property type="match status" value="1"/>
</dbReference>
<dbReference type="Proteomes" id="UP001172155">
    <property type="component" value="Unassembled WGS sequence"/>
</dbReference>
<feature type="compositionally biased region" description="Pro residues" evidence="6">
    <location>
        <begin position="1034"/>
        <end position="1047"/>
    </location>
</feature>
<organism evidence="13 14">
    <name type="scientific">Schizothecium vesticola</name>
    <dbReference type="NCBI Taxonomy" id="314040"/>
    <lineage>
        <taxon>Eukaryota</taxon>
        <taxon>Fungi</taxon>
        <taxon>Dikarya</taxon>
        <taxon>Ascomycota</taxon>
        <taxon>Pezizomycotina</taxon>
        <taxon>Sordariomycetes</taxon>
        <taxon>Sordariomycetidae</taxon>
        <taxon>Sordariales</taxon>
        <taxon>Schizotheciaceae</taxon>
        <taxon>Schizothecium</taxon>
    </lineage>
</organism>
<evidence type="ECO:0000259" key="9">
    <source>
        <dbReference type="PROSITE" id="PS51038"/>
    </source>
</evidence>
<dbReference type="InterPro" id="IPR034732">
    <property type="entry name" value="EPHD"/>
</dbReference>
<dbReference type="InterPro" id="IPR011011">
    <property type="entry name" value="Znf_FYVE_PHD"/>
</dbReference>
<evidence type="ECO:0000256" key="6">
    <source>
        <dbReference type="SAM" id="MobiDB-lite"/>
    </source>
</evidence>
<name>A0AA40K507_9PEZI</name>
<dbReference type="Gene3D" id="1.10.10.60">
    <property type="entry name" value="Homeodomain-like"/>
    <property type="match status" value="1"/>
</dbReference>
<protein>
    <submittedName>
        <fullName evidence="13">Uncharacterized protein</fullName>
    </submittedName>
</protein>
<dbReference type="InterPro" id="IPR043151">
    <property type="entry name" value="BAH_sf"/>
</dbReference>
<dbReference type="SUPFAM" id="SSF57903">
    <property type="entry name" value="FYVE/PHD zinc finger"/>
    <property type="match status" value="2"/>
</dbReference>
<dbReference type="InterPro" id="IPR001965">
    <property type="entry name" value="Znf_PHD"/>
</dbReference>
<comment type="caution">
    <text evidence="13">The sequence shown here is derived from an EMBL/GenBank/DDBJ whole genome shotgun (WGS) entry which is preliminary data.</text>
</comment>
<feature type="compositionally biased region" description="Polar residues" evidence="6">
    <location>
        <begin position="44"/>
        <end position="56"/>
    </location>
</feature>
<dbReference type="FunFam" id="3.30.40.10:FF:000899">
    <property type="entry name" value="PHD finger and BAH domain-containing protein"/>
    <property type="match status" value="1"/>
</dbReference>
<dbReference type="Pfam" id="PF13832">
    <property type="entry name" value="zf-HC5HC2H_2"/>
    <property type="match status" value="1"/>
</dbReference>
<feature type="region of interest" description="Disordered" evidence="6">
    <location>
        <begin position="38"/>
        <end position="161"/>
    </location>
</feature>
<evidence type="ECO:0000259" key="8">
    <source>
        <dbReference type="PROSITE" id="PS50081"/>
    </source>
</evidence>
<feature type="compositionally biased region" description="Polar residues" evidence="6">
    <location>
        <begin position="1755"/>
        <end position="1766"/>
    </location>
</feature>
<dbReference type="InterPro" id="IPR017884">
    <property type="entry name" value="SANT_dom"/>
</dbReference>
<feature type="compositionally biased region" description="Low complexity" evidence="6">
    <location>
        <begin position="114"/>
        <end position="135"/>
    </location>
</feature>
<evidence type="ECO:0000256" key="4">
    <source>
        <dbReference type="ARBA" id="ARBA00023242"/>
    </source>
</evidence>
<feature type="compositionally biased region" description="Low complexity" evidence="6">
    <location>
        <begin position="288"/>
        <end position="303"/>
    </location>
</feature>
<feature type="domain" description="PHD-type" evidence="12">
    <location>
        <begin position="1170"/>
        <end position="1307"/>
    </location>
</feature>
<feature type="region of interest" description="Disordered" evidence="6">
    <location>
        <begin position="1147"/>
        <end position="1194"/>
    </location>
</feature>
<dbReference type="PANTHER" id="PTHR47672:SF1">
    <property type="entry name" value="E3 UBIQUITIN-PROTEIN LIGASE SNT2"/>
    <property type="match status" value="1"/>
</dbReference>
<dbReference type="PROSITE" id="PS51156">
    <property type="entry name" value="ELM2"/>
    <property type="match status" value="1"/>
</dbReference>
<dbReference type="PROSITE" id="PS51038">
    <property type="entry name" value="BAH"/>
    <property type="match status" value="1"/>
</dbReference>
<feature type="domain" description="BAH" evidence="9">
    <location>
        <begin position="344"/>
        <end position="462"/>
    </location>
</feature>
<proteinExistence type="predicted"/>
<feature type="domain" description="PHD-type" evidence="7">
    <location>
        <begin position="1069"/>
        <end position="1119"/>
    </location>
</feature>
<feature type="compositionally biased region" description="Polar residues" evidence="6">
    <location>
        <begin position="209"/>
        <end position="222"/>
    </location>
</feature>
<keyword evidence="14" id="KW-1185">Reference proteome</keyword>
<evidence type="ECO:0000256" key="1">
    <source>
        <dbReference type="ARBA" id="ARBA00022723"/>
    </source>
</evidence>
<evidence type="ECO:0000259" key="12">
    <source>
        <dbReference type="PROSITE" id="PS51805"/>
    </source>
</evidence>
<evidence type="ECO:0000259" key="10">
    <source>
        <dbReference type="PROSITE" id="PS51156"/>
    </source>
</evidence>
<dbReference type="GO" id="GO:0036205">
    <property type="term" value="P:histone catabolic process"/>
    <property type="evidence" value="ECO:0007669"/>
    <property type="project" value="TreeGrafter"/>
</dbReference>
<evidence type="ECO:0000256" key="2">
    <source>
        <dbReference type="ARBA" id="ARBA00022771"/>
    </source>
</evidence>
<gene>
    <name evidence="13" type="ORF">B0T18DRAFT_144951</name>
</gene>
<feature type="region of interest" description="Disordered" evidence="6">
    <location>
        <begin position="907"/>
        <end position="929"/>
    </location>
</feature>
<dbReference type="InterPro" id="IPR001025">
    <property type="entry name" value="BAH_dom"/>
</dbReference>
<dbReference type="FunFam" id="2.30.30.490:FF:000018">
    <property type="entry name" value="Lid2 complex component snt2"/>
    <property type="match status" value="1"/>
</dbReference>
<feature type="domain" description="ELM2" evidence="10">
    <location>
        <begin position="643"/>
        <end position="787"/>
    </location>
</feature>
<dbReference type="InterPro" id="IPR013083">
    <property type="entry name" value="Znf_RING/FYVE/PHD"/>
</dbReference>
<feature type="compositionally biased region" description="Low complexity" evidence="6">
    <location>
        <begin position="269"/>
        <end position="281"/>
    </location>
</feature>
<feature type="domain" description="Phorbol-ester/DAG-type" evidence="8">
    <location>
        <begin position="1072"/>
        <end position="1113"/>
    </location>
</feature>
<feature type="compositionally biased region" description="Pro residues" evidence="6">
    <location>
        <begin position="1055"/>
        <end position="1064"/>
    </location>
</feature>
<feature type="compositionally biased region" description="Pro residues" evidence="6">
    <location>
        <begin position="1733"/>
        <end position="1745"/>
    </location>
</feature>
<feature type="region of interest" description="Disordered" evidence="6">
    <location>
        <begin position="556"/>
        <end position="605"/>
    </location>
</feature>
<feature type="compositionally biased region" description="Polar residues" evidence="6">
    <location>
        <begin position="98"/>
        <end position="111"/>
    </location>
</feature>
<dbReference type="GO" id="GO:0004842">
    <property type="term" value="F:ubiquitin-protein transferase activity"/>
    <property type="evidence" value="ECO:0007669"/>
    <property type="project" value="TreeGrafter"/>
</dbReference>
<evidence type="ECO:0000259" key="7">
    <source>
        <dbReference type="PROSITE" id="PS50016"/>
    </source>
</evidence>
<feature type="region of interest" description="Disordered" evidence="6">
    <location>
        <begin position="181"/>
        <end position="316"/>
    </location>
</feature>
<accession>A0AA40K507</accession>
<feature type="compositionally biased region" description="Low complexity" evidence="6">
    <location>
        <begin position="57"/>
        <end position="83"/>
    </location>
</feature>
<dbReference type="GO" id="GO:0003682">
    <property type="term" value="F:chromatin binding"/>
    <property type="evidence" value="ECO:0007669"/>
    <property type="project" value="InterPro"/>
</dbReference>
<dbReference type="PANTHER" id="PTHR47672">
    <property type="entry name" value="E3 UBIQUITIN-PROTEIN LIGASE SNT2"/>
    <property type="match status" value="1"/>
</dbReference>
<feature type="compositionally biased region" description="Pro residues" evidence="6">
    <location>
        <begin position="1643"/>
        <end position="1666"/>
    </location>
</feature>
<dbReference type="InterPro" id="IPR029617">
    <property type="entry name" value="Snt2"/>
</dbReference>
<feature type="compositionally biased region" description="Acidic residues" evidence="6">
    <location>
        <begin position="569"/>
        <end position="581"/>
    </location>
</feature>
<dbReference type="GO" id="GO:0048189">
    <property type="term" value="C:Lid2 complex"/>
    <property type="evidence" value="ECO:0007669"/>
    <property type="project" value="TreeGrafter"/>
</dbReference>
<dbReference type="InterPro" id="IPR019787">
    <property type="entry name" value="Znf_PHD-finger"/>
</dbReference>
<dbReference type="CDD" id="cd15497">
    <property type="entry name" value="PHD1_Snt2p_like"/>
    <property type="match status" value="1"/>
</dbReference>
<dbReference type="FunFam" id="3.30.40.10:FF:000486">
    <property type="entry name" value="PHD finger and BAH domain (Snt2)"/>
    <property type="match status" value="1"/>
</dbReference>
<feature type="compositionally biased region" description="Low complexity" evidence="6">
    <location>
        <begin position="185"/>
        <end position="204"/>
    </location>
</feature>
<feature type="compositionally biased region" description="Pro residues" evidence="6">
    <location>
        <begin position="1464"/>
        <end position="1483"/>
    </location>
</feature>
<evidence type="ECO:0000259" key="11">
    <source>
        <dbReference type="PROSITE" id="PS51293"/>
    </source>
</evidence>
<reference evidence="13" key="1">
    <citation type="submission" date="2023-06" db="EMBL/GenBank/DDBJ databases">
        <title>Genome-scale phylogeny and comparative genomics of the fungal order Sordariales.</title>
        <authorList>
            <consortium name="Lawrence Berkeley National Laboratory"/>
            <person name="Hensen N."/>
            <person name="Bonometti L."/>
            <person name="Westerberg I."/>
            <person name="Brannstrom I.O."/>
            <person name="Guillou S."/>
            <person name="Cros-Aarteil S."/>
            <person name="Calhoun S."/>
            <person name="Haridas S."/>
            <person name="Kuo A."/>
            <person name="Mondo S."/>
            <person name="Pangilinan J."/>
            <person name="Riley R."/>
            <person name="LaButti K."/>
            <person name="Andreopoulos B."/>
            <person name="Lipzen A."/>
            <person name="Chen C."/>
            <person name="Yanf M."/>
            <person name="Daum C."/>
            <person name="Ng V."/>
            <person name="Clum A."/>
            <person name="Steindorff A."/>
            <person name="Ohm R."/>
            <person name="Martin F."/>
            <person name="Silar P."/>
            <person name="Natvig D."/>
            <person name="Lalanne C."/>
            <person name="Gautier V."/>
            <person name="Ament-velasquez S.L."/>
            <person name="Kruys A."/>
            <person name="Hutchinson M.I."/>
            <person name="Powell A.J."/>
            <person name="Barry K."/>
            <person name="Miller A.N."/>
            <person name="Grigoriev I.V."/>
            <person name="Debuchy R."/>
            <person name="Gladieux P."/>
            <person name="Thoren M.H."/>
            <person name="Johannesson H."/>
        </authorList>
    </citation>
    <scope>NUCLEOTIDE SEQUENCE</scope>
    <source>
        <strain evidence="13">SMH3187-1</strain>
    </source>
</reference>
<evidence type="ECO:0000313" key="13">
    <source>
        <dbReference type="EMBL" id="KAK0746160.1"/>
    </source>
</evidence>
<feature type="compositionally biased region" description="Polar residues" evidence="6">
    <location>
        <begin position="994"/>
        <end position="1005"/>
    </location>
</feature>
<evidence type="ECO:0000313" key="14">
    <source>
        <dbReference type="Proteomes" id="UP001172155"/>
    </source>
</evidence>
<feature type="region of interest" description="Disordered" evidence="6">
    <location>
        <begin position="1"/>
        <end position="23"/>
    </location>
</feature>
<feature type="region of interest" description="Disordered" evidence="6">
    <location>
        <begin position="1448"/>
        <end position="1766"/>
    </location>
</feature>
<feature type="compositionally biased region" description="Gly residues" evidence="6">
    <location>
        <begin position="304"/>
        <end position="316"/>
    </location>
</feature>
<dbReference type="Gene3D" id="3.30.40.10">
    <property type="entry name" value="Zinc/RING finger domain, C3HC4 (zinc finger)"/>
    <property type="match status" value="3"/>
</dbReference>
<dbReference type="SMART" id="SM00439">
    <property type="entry name" value="BAH"/>
    <property type="match status" value="1"/>
</dbReference>
<feature type="compositionally biased region" description="Pro residues" evidence="6">
    <location>
        <begin position="1548"/>
        <end position="1569"/>
    </location>
</feature>
<evidence type="ECO:0000256" key="5">
    <source>
        <dbReference type="PROSITE-ProRule" id="PRU00146"/>
    </source>
</evidence>
<dbReference type="PROSITE" id="PS50016">
    <property type="entry name" value="ZF_PHD_2"/>
    <property type="match status" value="2"/>
</dbReference>
<feature type="domain" description="SANT" evidence="11">
    <location>
        <begin position="797"/>
        <end position="842"/>
    </location>
</feature>
<keyword evidence="3" id="KW-0862">Zinc</keyword>
<keyword evidence="2 5" id="KW-0863">Zinc-finger</keyword>
<feature type="compositionally biased region" description="Polar residues" evidence="6">
    <location>
        <begin position="137"/>
        <end position="149"/>
    </location>
</feature>